<dbReference type="PROSITE" id="PS50043">
    <property type="entry name" value="HTH_LUXR_2"/>
    <property type="match status" value="1"/>
</dbReference>
<dbReference type="CDD" id="cd06170">
    <property type="entry name" value="LuxR_C_like"/>
    <property type="match status" value="1"/>
</dbReference>
<keyword evidence="1 3" id="KW-0597">Phosphoprotein</keyword>
<dbReference type="Pfam" id="PF00072">
    <property type="entry name" value="Response_reg"/>
    <property type="match status" value="1"/>
</dbReference>
<dbReference type="InterPro" id="IPR036388">
    <property type="entry name" value="WH-like_DNA-bd_sf"/>
</dbReference>
<keyword evidence="2" id="KW-0238">DNA-binding</keyword>
<sequence>MGARARQPDYCRVYCRDNESQALIMKILIADDHPLFRAALRQAVDVSFQRAEIVEADSLASLEKLGEDQVPFDLILLDLHMPGTHGFSGLIYLRELYRKVPVVVISANEAVEVVQRSLQFGADGFIPKSASVEAMTRALSRIMDGERWVPEYARRHAPPDPGEFAGMRERITQLTPQQFRVMGMLMEGMQNKVIAYELDVSEATVKAHMTAIFRKLGVRNRTQAVLALKDLAIEPPGLE</sequence>
<evidence type="ECO:0000256" key="2">
    <source>
        <dbReference type="ARBA" id="ARBA00023125"/>
    </source>
</evidence>
<gene>
    <name evidence="6" type="ORF">FGS76_10315</name>
</gene>
<dbReference type="InterPro" id="IPR001789">
    <property type="entry name" value="Sig_transdc_resp-reg_receiver"/>
</dbReference>
<dbReference type="InterPro" id="IPR000792">
    <property type="entry name" value="Tscrpt_reg_LuxR_C"/>
</dbReference>
<dbReference type="CDD" id="cd17535">
    <property type="entry name" value="REC_NarL-like"/>
    <property type="match status" value="1"/>
</dbReference>
<dbReference type="InterPro" id="IPR051015">
    <property type="entry name" value="EvgA-like"/>
</dbReference>
<evidence type="ECO:0000256" key="3">
    <source>
        <dbReference type="PROSITE-ProRule" id="PRU00169"/>
    </source>
</evidence>
<proteinExistence type="predicted"/>
<name>A0ABY2XMB5_9GAMM</name>
<feature type="domain" description="Response regulatory" evidence="5">
    <location>
        <begin position="26"/>
        <end position="143"/>
    </location>
</feature>
<dbReference type="PANTHER" id="PTHR45566">
    <property type="entry name" value="HTH-TYPE TRANSCRIPTIONAL REGULATOR YHJB-RELATED"/>
    <property type="match status" value="1"/>
</dbReference>
<feature type="domain" description="HTH luxR-type" evidence="4">
    <location>
        <begin position="167"/>
        <end position="232"/>
    </location>
</feature>
<evidence type="ECO:0000313" key="7">
    <source>
        <dbReference type="Proteomes" id="UP000739180"/>
    </source>
</evidence>
<dbReference type="InterPro" id="IPR016032">
    <property type="entry name" value="Sig_transdc_resp-reg_C-effctor"/>
</dbReference>
<evidence type="ECO:0000256" key="1">
    <source>
        <dbReference type="ARBA" id="ARBA00022553"/>
    </source>
</evidence>
<dbReference type="EMBL" id="VCQT01000033">
    <property type="protein sequence ID" value="TMW12484.1"/>
    <property type="molecule type" value="Genomic_DNA"/>
</dbReference>
<dbReference type="InterPro" id="IPR058245">
    <property type="entry name" value="NreC/VraR/RcsB-like_REC"/>
</dbReference>
<accession>A0ABY2XMB5</accession>
<dbReference type="SUPFAM" id="SSF46894">
    <property type="entry name" value="C-terminal effector domain of the bipartite response regulators"/>
    <property type="match status" value="1"/>
</dbReference>
<dbReference type="SUPFAM" id="SSF52172">
    <property type="entry name" value="CheY-like"/>
    <property type="match status" value="1"/>
</dbReference>
<protein>
    <submittedName>
        <fullName evidence="6">Response regulator transcription factor</fullName>
    </submittedName>
</protein>
<organism evidence="6 7">
    <name type="scientific">Alloalcanivorax gelatiniphagus</name>
    <dbReference type="NCBI Taxonomy" id="1194167"/>
    <lineage>
        <taxon>Bacteria</taxon>
        <taxon>Pseudomonadati</taxon>
        <taxon>Pseudomonadota</taxon>
        <taxon>Gammaproteobacteria</taxon>
        <taxon>Oceanospirillales</taxon>
        <taxon>Alcanivoracaceae</taxon>
        <taxon>Alloalcanivorax</taxon>
    </lineage>
</organism>
<evidence type="ECO:0000259" key="4">
    <source>
        <dbReference type="PROSITE" id="PS50043"/>
    </source>
</evidence>
<dbReference type="PRINTS" id="PR00038">
    <property type="entry name" value="HTHLUXR"/>
</dbReference>
<evidence type="ECO:0000313" key="6">
    <source>
        <dbReference type="EMBL" id="TMW12484.1"/>
    </source>
</evidence>
<comment type="caution">
    <text evidence="6">The sequence shown here is derived from an EMBL/GenBank/DDBJ whole genome shotgun (WGS) entry which is preliminary data.</text>
</comment>
<dbReference type="SMART" id="SM00421">
    <property type="entry name" value="HTH_LUXR"/>
    <property type="match status" value="1"/>
</dbReference>
<reference evidence="6 7" key="1">
    <citation type="submission" date="2019-05" db="EMBL/GenBank/DDBJ databases">
        <title>Genome of Alcanivorax gelatiniphagus, an oil degrading marine bacteria.</title>
        <authorList>
            <person name="Kwon K.K."/>
        </authorList>
    </citation>
    <scope>NUCLEOTIDE SEQUENCE [LARGE SCALE GENOMIC DNA]</scope>
    <source>
        <strain evidence="6 7">MEBiC 08158</strain>
    </source>
</reference>
<dbReference type="PROSITE" id="PS00622">
    <property type="entry name" value="HTH_LUXR_1"/>
    <property type="match status" value="1"/>
</dbReference>
<dbReference type="PROSITE" id="PS50110">
    <property type="entry name" value="RESPONSE_REGULATORY"/>
    <property type="match status" value="1"/>
</dbReference>
<dbReference type="Gene3D" id="1.10.10.10">
    <property type="entry name" value="Winged helix-like DNA-binding domain superfamily/Winged helix DNA-binding domain"/>
    <property type="match status" value="1"/>
</dbReference>
<dbReference type="PANTHER" id="PTHR45566:SF1">
    <property type="entry name" value="HTH-TYPE TRANSCRIPTIONAL REGULATOR YHJB-RELATED"/>
    <property type="match status" value="1"/>
</dbReference>
<dbReference type="Pfam" id="PF00196">
    <property type="entry name" value="GerE"/>
    <property type="match status" value="1"/>
</dbReference>
<dbReference type="Gene3D" id="3.40.50.2300">
    <property type="match status" value="1"/>
</dbReference>
<dbReference type="SMART" id="SM00448">
    <property type="entry name" value="REC"/>
    <property type="match status" value="1"/>
</dbReference>
<feature type="modified residue" description="4-aspartylphosphate" evidence="3">
    <location>
        <position position="78"/>
    </location>
</feature>
<keyword evidence="7" id="KW-1185">Reference proteome</keyword>
<dbReference type="Proteomes" id="UP000739180">
    <property type="component" value="Unassembled WGS sequence"/>
</dbReference>
<evidence type="ECO:0000259" key="5">
    <source>
        <dbReference type="PROSITE" id="PS50110"/>
    </source>
</evidence>
<dbReference type="InterPro" id="IPR011006">
    <property type="entry name" value="CheY-like_superfamily"/>
</dbReference>